<dbReference type="PANTHER" id="PTHR33096">
    <property type="entry name" value="CXC2 DOMAIN-CONTAINING PROTEIN"/>
    <property type="match status" value="1"/>
</dbReference>
<dbReference type="Pfam" id="PF18802">
    <property type="entry name" value="CxC1"/>
    <property type="match status" value="1"/>
</dbReference>
<evidence type="ECO:0000259" key="3">
    <source>
        <dbReference type="Pfam" id="PF18802"/>
    </source>
</evidence>
<evidence type="ECO:0000256" key="2">
    <source>
        <dbReference type="SAM" id="MobiDB-lite"/>
    </source>
</evidence>
<comment type="caution">
    <text evidence="4">The sequence shown here is derived from an EMBL/GenBank/DDBJ whole genome shotgun (WGS) entry which is preliminary data.</text>
</comment>
<gene>
    <name evidence="4" type="ORF">NLI96_g5942</name>
</gene>
<sequence>MSARRFRPSSPQKKKSRQPTPAPSFGLIPISDAPRSRLPRNTTTLGVPRHNTVLVLPAKKRFTQINQPSGKRPAPSNPNEDDPFNAQDYEQDPHIFHHNLDEADVNRNAHKRRCQWRQWQEETIPLLIGPHLTLLRQTNSLRDPPPPSEPPECTCNSSRSLRVLCVHFEQLRPIELKVCSCVPAALQLLRRGLFPCAPLFPTLAVDLSLLVFVKKLFLRLPPNVTGWCESLEDFWDGRGYRLGTKEGLCRRFKIEANRPVGHRISEDQVPSSDPPSPSSSSSRGPSDTPPIDDGANLLHEQTLPTLTAPSSYLRQRCPLCFGGEKVHSDGPTPDAILCCDGNFMQKRRKGQTDEDTWPWSHPDSVFLSDTKIREMEEYVKDLRSRSPQQRPRLTAPDDHCEDGLKVPNSVLDGCQDSFAAADEKREKASTQFFKDTGLMALLCRHDRVLFLANMTSAGEKQHYALALLKELCRHLPSNFTIGLLYNISCFLHRSFLKHAFLPELLPRITFALSVLHAYGHQWPCQLIYHPRKCQGFGLSDGESCECFWSQLKKLIPPLRVSGHHQRRLVLDEQVKYLDERSLHSLGLWLSRRWDRCQALKNEATEGLSEIPIDIGVLREEWKSQVATQTKPAPKRSQKAGQQAIENILALQELVSTYRHEENTLQAELLDDDMATQEIQEKLSETRRVRAETENRIKRLRSTLGIDGRLSLLHLTQDKFIQLRVNASSLRARIVQRSRERKFELERLQQSYRNAMNATKCRDPSINKLMKTHNTLVAEMQALIQARKAPRGARAPRPIERERLFALDVDDTIWEDESDEGDKIAPWQSDEN</sequence>
<reference evidence="4" key="1">
    <citation type="submission" date="2022-07" db="EMBL/GenBank/DDBJ databases">
        <title>Genome Sequence of Physisporinus lineatus.</title>
        <authorList>
            <person name="Buettner E."/>
        </authorList>
    </citation>
    <scope>NUCLEOTIDE SEQUENCE</scope>
    <source>
        <strain evidence="4">VT162</strain>
    </source>
</reference>
<accession>A0AAD5YED2</accession>
<dbReference type="AlphaFoldDB" id="A0AAD5YED2"/>
<dbReference type="Proteomes" id="UP001212997">
    <property type="component" value="Unassembled WGS sequence"/>
</dbReference>
<dbReference type="Pfam" id="PF18758">
    <property type="entry name" value="KDZ"/>
    <property type="match status" value="1"/>
</dbReference>
<evidence type="ECO:0000313" key="4">
    <source>
        <dbReference type="EMBL" id="KAJ3483971.1"/>
    </source>
</evidence>
<feature type="domain" description="CxC1-like cysteine cluster associated with KDZ transposases" evidence="3">
    <location>
        <begin position="152"/>
        <end position="238"/>
    </location>
</feature>
<feature type="region of interest" description="Disordered" evidence="2">
    <location>
        <begin position="263"/>
        <end position="296"/>
    </location>
</feature>
<name>A0AAD5YED2_9APHY</name>
<proteinExistence type="predicted"/>
<dbReference type="PANTHER" id="PTHR33096:SF1">
    <property type="entry name" value="CXC1-LIKE CYSTEINE CLUSTER ASSOCIATED WITH KDZ TRANSPOSASES DOMAIN-CONTAINING PROTEIN"/>
    <property type="match status" value="1"/>
</dbReference>
<evidence type="ECO:0000313" key="5">
    <source>
        <dbReference type="Proteomes" id="UP001212997"/>
    </source>
</evidence>
<feature type="region of interest" description="Disordered" evidence="2">
    <location>
        <begin position="1"/>
        <end position="89"/>
    </location>
</feature>
<feature type="compositionally biased region" description="Basic residues" evidence="2">
    <location>
        <begin position="1"/>
        <end position="17"/>
    </location>
</feature>
<keyword evidence="1" id="KW-0175">Coiled coil</keyword>
<keyword evidence="5" id="KW-1185">Reference proteome</keyword>
<protein>
    <recommendedName>
        <fullName evidence="3">CxC1-like cysteine cluster associated with KDZ transposases domain-containing protein</fullName>
    </recommendedName>
</protein>
<dbReference type="InterPro" id="IPR040521">
    <property type="entry name" value="KDZ"/>
</dbReference>
<dbReference type="EMBL" id="JANAWD010000206">
    <property type="protein sequence ID" value="KAJ3483971.1"/>
    <property type="molecule type" value="Genomic_DNA"/>
</dbReference>
<organism evidence="4 5">
    <name type="scientific">Meripilus lineatus</name>
    <dbReference type="NCBI Taxonomy" id="2056292"/>
    <lineage>
        <taxon>Eukaryota</taxon>
        <taxon>Fungi</taxon>
        <taxon>Dikarya</taxon>
        <taxon>Basidiomycota</taxon>
        <taxon>Agaricomycotina</taxon>
        <taxon>Agaricomycetes</taxon>
        <taxon>Polyporales</taxon>
        <taxon>Meripilaceae</taxon>
        <taxon>Meripilus</taxon>
    </lineage>
</organism>
<evidence type="ECO:0000256" key="1">
    <source>
        <dbReference type="SAM" id="Coils"/>
    </source>
</evidence>
<feature type="coiled-coil region" evidence="1">
    <location>
        <begin position="675"/>
        <end position="702"/>
    </location>
</feature>
<dbReference type="InterPro" id="IPR041320">
    <property type="entry name" value="CxC1"/>
</dbReference>